<reference evidence="2 3" key="1">
    <citation type="submission" date="2018-12" db="EMBL/GenBank/DDBJ databases">
        <authorList>
            <consortium name="Pathogen Informatics"/>
        </authorList>
    </citation>
    <scope>NUCLEOTIDE SEQUENCE [LARGE SCALE GENOMIC DNA]</scope>
    <source>
        <strain evidence="2 3">NCTC9695</strain>
    </source>
</reference>
<proteinExistence type="predicted"/>
<protein>
    <submittedName>
        <fullName evidence="2">Uncharacterized protein</fullName>
    </submittedName>
</protein>
<organism evidence="2 3">
    <name type="scientific">Chromobacterium violaceum</name>
    <dbReference type="NCBI Taxonomy" id="536"/>
    <lineage>
        <taxon>Bacteria</taxon>
        <taxon>Pseudomonadati</taxon>
        <taxon>Pseudomonadota</taxon>
        <taxon>Betaproteobacteria</taxon>
        <taxon>Neisseriales</taxon>
        <taxon>Chromobacteriaceae</taxon>
        <taxon>Chromobacterium</taxon>
    </lineage>
</organism>
<dbReference type="AlphaFoldDB" id="A0A3S4IH06"/>
<dbReference type="EMBL" id="LR134182">
    <property type="protein sequence ID" value="VEB43271.1"/>
    <property type="molecule type" value="Genomic_DNA"/>
</dbReference>
<name>A0A3S4IH06_CHRVL</name>
<feature type="region of interest" description="Disordered" evidence="1">
    <location>
        <begin position="36"/>
        <end position="60"/>
    </location>
</feature>
<dbReference type="Proteomes" id="UP000275777">
    <property type="component" value="Chromosome"/>
</dbReference>
<evidence type="ECO:0000313" key="3">
    <source>
        <dbReference type="Proteomes" id="UP000275777"/>
    </source>
</evidence>
<evidence type="ECO:0000256" key="1">
    <source>
        <dbReference type="SAM" id="MobiDB-lite"/>
    </source>
</evidence>
<gene>
    <name evidence="2" type="ORF">NCTC9695_03727</name>
</gene>
<sequence length="72" mass="8681">MHCFLRLSWLERGLPDRRPYYLAHLPRSRYFLYRVDRRRPRNPSQKAASGKAGRQSLQHATALAFKQARRHY</sequence>
<evidence type="ECO:0000313" key="2">
    <source>
        <dbReference type="EMBL" id="VEB43271.1"/>
    </source>
</evidence>
<accession>A0A3S4IH06</accession>